<comment type="caution">
    <text evidence="1">The sequence shown here is derived from an EMBL/GenBank/DDBJ whole genome shotgun (WGS) entry which is preliminary data.</text>
</comment>
<name>A0ABP6QAP6_9ACTN</name>
<keyword evidence="2" id="KW-1185">Reference proteome</keyword>
<dbReference type="EMBL" id="BAAAUV010000008">
    <property type="protein sequence ID" value="GAA3215621.1"/>
    <property type="molecule type" value="Genomic_DNA"/>
</dbReference>
<protein>
    <recommendedName>
        <fullName evidence="3">HTH cro/C1-type domain-containing protein</fullName>
    </recommendedName>
</protein>
<dbReference type="Proteomes" id="UP001501237">
    <property type="component" value="Unassembled WGS sequence"/>
</dbReference>
<organism evidence="1 2">
    <name type="scientific">Actinocorallia longicatena</name>
    <dbReference type="NCBI Taxonomy" id="111803"/>
    <lineage>
        <taxon>Bacteria</taxon>
        <taxon>Bacillati</taxon>
        <taxon>Actinomycetota</taxon>
        <taxon>Actinomycetes</taxon>
        <taxon>Streptosporangiales</taxon>
        <taxon>Thermomonosporaceae</taxon>
        <taxon>Actinocorallia</taxon>
    </lineage>
</organism>
<dbReference type="RefSeq" id="WP_344829632.1">
    <property type="nucleotide sequence ID" value="NZ_BAAAUV010000008.1"/>
</dbReference>
<sequence length="422" mass="46363">MTRHDRPAWAVRLQAEREARGWNKAEMARRLQRAAGHPPGPTDSLVRQMLDWESGKHFPRDWTAWYAAALAIDEDDLFRNALALDVDETRRRLLACVGVLGVEHSLHSEALTSIRHALTLSLGRDHTVEDWEEIAFEHGHAFLTRSPAELLPELAADLVGLQEALLTARTEAVKRGLATPAGKLSALMAMTVSGLGDNRQARDWWATARHAADTSADLDLRVWVRGYEAVNALYAQRPLAVVLRRAEEAIAIGGASSPAVMEALAARAQALAVQGRPRDAQDALDHLKTRYEQLPGGTAEDRLATNVWPETALAHTTAYVLTRTGSTGAGRAQDAALELYPRTMRRQRVQIDLLRATSLVADGHVTEGVQHAEQAVTRLPLEQRTHAVMRGAHTVLETIPDAASTSGVALEYRELLTLERGR</sequence>
<evidence type="ECO:0000313" key="1">
    <source>
        <dbReference type="EMBL" id="GAA3215621.1"/>
    </source>
</evidence>
<gene>
    <name evidence="1" type="ORF">GCM10010468_37180</name>
</gene>
<proteinExistence type="predicted"/>
<accession>A0ABP6QAP6</accession>
<evidence type="ECO:0000313" key="2">
    <source>
        <dbReference type="Proteomes" id="UP001501237"/>
    </source>
</evidence>
<evidence type="ECO:0008006" key="3">
    <source>
        <dbReference type="Google" id="ProtNLM"/>
    </source>
</evidence>
<reference evidence="2" key="1">
    <citation type="journal article" date="2019" name="Int. J. Syst. Evol. Microbiol.">
        <title>The Global Catalogue of Microorganisms (GCM) 10K type strain sequencing project: providing services to taxonomists for standard genome sequencing and annotation.</title>
        <authorList>
            <consortium name="The Broad Institute Genomics Platform"/>
            <consortium name="The Broad Institute Genome Sequencing Center for Infectious Disease"/>
            <person name="Wu L."/>
            <person name="Ma J."/>
        </authorList>
    </citation>
    <scope>NUCLEOTIDE SEQUENCE [LARGE SCALE GENOMIC DNA]</scope>
    <source>
        <strain evidence="2">JCM 9377</strain>
    </source>
</reference>